<dbReference type="Proteomes" id="UP000029462">
    <property type="component" value="Unassembled WGS sequence"/>
</dbReference>
<dbReference type="RefSeq" id="WP_042391222.1">
    <property type="nucleotide sequence ID" value="NZ_BBMZ01000010.1"/>
</dbReference>
<dbReference type="EMBL" id="BBMZ01000010">
    <property type="protein sequence ID" value="GAL58235.1"/>
    <property type="molecule type" value="Genomic_DNA"/>
</dbReference>
<reference evidence="1 2" key="1">
    <citation type="submission" date="2014-09" db="EMBL/GenBank/DDBJ databases">
        <title>Whole genome shotgun sequence of Escherichia vulneris NBRC 102420.</title>
        <authorList>
            <person name="Yoshida Y."/>
            <person name="Hosoyama A."/>
            <person name="Tsuchikane K."/>
            <person name="Ohji S."/>
            <person name="Ichikawa N."/>
            <person name="Kimura A."/>
            <person name="Yamazoe A."/>
            <person name="Ezaki T."/>
            <person name="Fujita N."/>
        </authorList>
    </citation>
    <scope>NUCLEOTIDE SEQUENCE [LARGE SCALE GENOMIC DNA]</scope>
    <source>
        <strain evidence="1 2">NBRC 102420</strain>
    </source>
</reference>
<dbReference type="OrthoDB" id="9012334at2"/>
<dbReference type="Pfam" id="PF08786">
    <property type="entry name" value="DcrB"/>
    <property type="match status" value="1"/>
</dbReference>
<dbReference type="SUPFAM" id="SSF55724">
    <property type="entry name" value="Mog1p/PsbP-like"/>
    <property type="match status" value="1"/>
</dbReference>
<gene>
    <name evidence="1" type="ORF">EV102420_10_00170</name>
</gene>
<evidence type="ECO:0000313" key="2">
    <source>
        <dbReference type="Proteomes" id="UP000029462"/>
    </source>
</evidence>
<organism evidence="1 2">
    <name type="scientific">Pseudescherichia vulneris NBRC 102420</name>
    <dbReference type="NCBI Taxonomy" id="1115515"/>
    <lineage>
        <taxon>Bacteria</taxon>
        <taxon>Pseudomonadati</taxon>
        <taxon>Pseudomonadota</taxon>
        <taxon>Gammaproteobacteria</taxon>
        <taxon>Enterobacterales</taxon>
        <taxon>Enterobacteriaceae</taxon>
        <taxon>Pseudescherichia</taxon>
    </lineage>
</organism>
<accession>A0A090V038</accession>
<proteinExistence type="predicted"/>
<dbReference type="eggNOG" id="COG5435">
    <property type="taxonomic scope" value="Bacteria"/>
</dbReference>
<name>A0A090V038_PSEVU</name>
<dbReference type="STRING" id="1115515.EV102420_10_00170"/>
<protein>
    <recommendedName>
        <fullName evidence="3">DUF1795 domain-containing protein</fullName>
    </recommendedName>
</protein>
<dbReference type="AlphaFoldDB" id="A0A090V038"/>
<keyword evidence="2" id="KW-1185">Reference proteome</keyword>
<dbReference type="InterPro" id="IPR016123">
    <property type="entry name" value="Mog1/PsbP_a/b/a-sand"/>
</dbReference>
<sequence length="145" mass="16469">MSELSSFTLLNEGQIILPDGYQDRTVNIFTSFAKDAPSFTVSRDSLEPNEALAAYIDRQLAQMQQHLKQWQQSERCPATLGENLSHGEIVHGSYQRNGRQVWQQQAVFNLQGAHILVFTMTATVMLTEADNVLFDSLLKRFRLHA</sequence>
<evidence type="ECO:0008006" key="3">
    <source>
        <dbReference type="Google" id="ProtNLM"/>
    </source>
</evidence>
<comment type="caution">
    <text evidence="1">The sequence shown here is derived from an EMBL/GenBank/DDBJ whole genome shotgun (WGS) entry which is preliminary data.</text>
</comment>
<evidence type="ECO:0000313" key="1">
    <source>
        <dbReference type="EMBL" id="GAL58235.1"/>
    </source>
</evidence>
<dbReference type="InterPro" id="IPR014894">
    <property type="entry name" value="DcrB/EagT6"/>
</dbReference>
<dbReference type="Gene3D" id="3.40.1000.10">
    <property type="entry name" value="Mog1/PsbP, alpha/beta/alpha sandwich"/>
    <property type="match status" value="1"/>
</dbReference>